<comment type="similarity">
    <text evidence="2">Belongs to the peptidase A22B family.</text>
</comment>
<dbReference type="GO" id="GO:0098553">
    <property type="term" value="C:lumenal side of endoplasmic reticulum membrane"/>
    <property type="evidence" value="ECO:0007669"/>
    <property type="project" value="TreeGrafter"/>
</dbReference>
<feature type="transmembrane region" description="Helical" evidence="8">
    <location>
        <begin position="390"/>
        <end position="412"/>
    </location>
</feature>
<dbReference type="GO" id="GO:0098554">
    <property type="term" value="C:cytoplasmic side of endoplasmic reticulum membrane"/>
    <property type="evidence" value="ECO:0007669"/>
    <property type="project" value="TreeGrafter"/>
</dbReference>
<dbReference type="Proteomes" id="UP000663828">
    <property type="component" value="Unassembled WGS sequence"/>
</dbReference>
<dbReference type="Gene3D" id="3.50.30.30">
    <property type="match status" value="1"/>
</dbReference>
<feature type="region of interest" description="Disordered" evidence="7">
    <location>
        <begin position="421"/>
        <end position="445"/>
    </location>
</feature>
<feature type="transmembrane region" description="Helical" evidence="8">
    <location>
        <begin position="255"/>
        <end position="282"/>
    </location>
</feature>
<feature type="transmembrane region" description="Helical" evidence="8">
    <location>
        <begin position="334"/>
        <end position="357"/>
    </location>
</feature>
<feature type="compositionally biased region" description="Basic and acidic residues" evidence="7">
    <location>
        <begin position="608"/>
        <end position="626"/>
    </location>
</feature>
<feature type="signal peptide" evidence="9">
    <location>
        <begin position="1"/>
        <end position="20"/>
    </location>
</feature>
<evidence type="ECO:0000256" key="2">
    <source>
        <dbReference type="ARBA" id="ARBA00006859"/>
    </source>
</evidence>
<protein>
    <recommendedName>
        <fullName evidence="12">Signal peptide peptidase-like 2B</fullName>
    </recommendedName>
</protein>
<evidence type="ECO:0000256" key="3">
    <source>
        <dbReference type="ARBA" id="ARBA00022692"/>
    </source>
</evidence>
<evidence type="ECO:0000256" key="9">
    <source>
        <dbReference type="SAM" id="SignalP"/>
    </source>
</evidence>
<dbReference type="GO" id="GO:0030660">
    <property type="term" value="C:Golgi-associated vesicle membrane"/>
    <property type="evidence" value="ECO:0007669"/>
    <property type="project" value="TreeGrafter"/>
</dbReference>
<dbReference type="Pfam" id="PF04258">
    <property type="entry name" value="Peptidase_A22B"/>
    <property type="match status" value="2"/>
</dbReference>
<keyword evidence="9" id="KW-0732">Signal</keyword>
<feature type="region of interest" description="Disordered" evidence="7">
    <location>
        <begin position="608"/>
        <end position="627"/>
    </location>
</feature>
<feature type="transmembrane region" description="Helical" evidence="8">
    <location>
        <begin position="520"/>
        <end position="541"/>
    </location>
</feature>
<dbReference type="InterPro" id="IPR006639">
    <property type="entry name" value="Preselin/SPP"/>
</dbReference>
<dbReference type="GO" id="GO:0005765">
    <property type="term" value="C:lysosomal membrane"/>
    <property type="evidence" value="ECO:0007669"/>
    <property type="project" value="TreeGrafter"/>
</dbReference>
<dbReference type="SMART" id="SM00730">
    <property type="entry name" value="PSN"/>
    <property type="match status" value="1"/>
</dbReference>
<evidence type="ECO:0000256" key="7">
    <source>
        <dbReference type="SAM" id="MobiDB-lite"/>
    </source>
</evidence>
<accession>A0A815UK02</accession>
<dbReference type="PANTHER" id="PTHR12174">
    <property type="entry name" value="SIGNAL PEPTIDE PEPTIDASE"/>
    <property type="match status" value="1"/>
</dbReference>
<keyword evidence="5 8" id="KW-1133">Transmembrane helix</keyword>
<evidence type="ECO:0008006" key="12">
    <source>
        <dbReference type="Google" id="ProtNLM"/>
    </source>
</evidence>
<keyword evidence="6 8" id="KW-0472">Membrane</keyword>
<proteinExistence type="inferred from homology"/>
<evidence type="ECO:0000256" key="6">
    <source>
        <dbReference type="ARBA" id="ARBA00023136"/>
    </source>
</evidence>
<evidence type="ECO:0000256" key="4">
    <source>
        <dbReference type="ARBA" id="ARBA00022801"/>
    </source>
</evidence>
<feature type="transmembrane region" description="Helical" evidence="8">
    <location>
        <begin position="547"/>
        <end position="565"/>
    </location>
</feature>
<keyword evidence="11" id="KW-1185">Reference proteome</keyword>
<evidence type="ECO:0000256" key="5">
    <source>
        <dbReference type="ARBA" id="ARBA00022989"/>
    </source>
</evidence>
<feature type="transmembrane region" description="Helical" evidence="8">
    <location>
        <begin position="363"/>
        <end position="383"/>
    </location>
</feature>
<feature type="compositionally biased region" description="Low complexity" evidence="7">
    <location>
        <begin position="421"/>
        <end position="435"/>
    </location>
</feature>
<dbReference type="AlphaFoldDB" id="A0A815UK02"/>
<gene>
    <name evidence="10" type="ORF">XAT740_LOCUS40767</name>
</gene>
<organism evidence="10 11">
    <name type="scientific">Adineta ricciae</name>
    <name type="common">Rotifer</name>
    <dbReference type="NCBI Taxonomy" id="249248"/>
    <lineage>
        <taxon>Eukaryota</taxon>
        <taxon>Metazoa</taxon>
        <taxon>Spiralia</taxon>
        <taxon>Gnathifera</taxon>
        <taxon>Rotifera</taxon>
        <taxon>Eurotatoria</taxon>
        <taxon>Bdelloidea</taxon>
        <taxon>Adinetida</taxon>
        <taxon>Adinetidae</taxon>
        <taxon>Adineta</taxon>
    </lineage>
</organism>
<keyword evidence="4" id="KW-0378">Hydrolase</keyword>
<comment type="caution">
    <text evidence="10">The sequence shown here is derived from an EMBL/GenBank/DDBJ whole genome shotgun (WGS) entry which is preliminary data.</text>
</comment>
<evidence type="ECO:0000256" key="1">
    <source>
        <dbReference type="ARBA" id="ARBA00004127"/>
    </source>
</evidence>
<feature type="chain" id="PRO_5032532602" description="Signal peptide peptidase-like 2B" evidence="9">
    <location>
        <begin position="21"/>
        <end position="645"/>
    </location>
</feature>
<dbReference type="PANTHER" id="PTHR12174:SF103">
    <property type="entry name" value="INTRAMEMBRANE PROTEASE (IMPAS) FAMILY"/>
    <property type="match status" value="1"/>
</dbReference>
<evidence type="ECO:0000313" key="11">
    <source>
        <dbReference type="Proteomes" id="UP000663828"/>
    </source>
</evidence>
<dbReference type="GO" id="GO:0033619">
    <property type="term" value="P:membrane protein proteolysis"/>
    <property type="evidence" value="ECO:0007669"/>
    <property type="project" value="TreeGrafter"/>
</dbReference>
<dbReference type="InterPro" id="IPR007369">
    <property type="entry name" value="Peptidase_A22B_SPP"/>
</dbReference>
<evidence type="ECO:0000256" key="8">
    <source>
        <dbReference type="SAM" id="Phobius"/>
    </source>
</evidence>
<feature type="transmembrane region" description="Helical" evidence="8">
    <location>
        <begin position="288"/>
        <end position="313"/>
    </location>
</feature>
<comment type="subcellular location">
    <subcellularLocation>
        <location evidence="1">Endomembrane system</location>
        <topology evidence="1">Multi-pass membrane protein</topology>
    </subcellularLocation>
</comment>
<name>A0A815UK02_ADIRI</name>
<dbReference type="EMBL" id="CAJNOR010004678">
    <property type="protein sequence ID" value="CAF1520513.1"/>
    <property type="molecule type" value="Genomic_DNA"/>
</dbReference>
<reference evidence="10" key="1">
    <citation type="submission" date="2021-02" db="EMBL/GenBank/DDBJ databases">
        <authorList>
            <person name="Nowell W R."/>
        </authorList>
    </citation>
    <scope>NUCLEOTIDE SEQUENCE</scope>
</reference>
<evidence type="ECO:0000313" key="10">
    <source>
        <dbReference type="EMBL" id="CAF1520513.1"/>
    </source>
</evidence>
<keyword evidence="3 8" id="KW-0812">Transmembrane</keyword>
<feature type="transmembrane region" description="Helical" evidence="8">
    <location>
        <begin position="182"/>
        <end position="201"/>
    </location>
</feature>
<sequence>MMTQIINFVFLLLCCPFVQTYTDEAINLLVRSNPSSEYYRYCIELAKLPNGQTVNVSNFGWYNPQLVSSTVDACNATSLNTSLPNTLSSRTMLIIYEHRCTMTEQAWNVEQRYGQIALMIITDRQDTSYELTYNTTTMPVSIPVMMFLDSDFDHLKNRYEDLNSIQLSIDYPVDVGRKFRPAVLLMFLLVLVVLLCGNFWAGDEFKRIMKEHDSDNCSQLSSANSSPRVDETAPVQIITKQNSPRLNEDLEEQKLAILPMTCCFIIVMIFFAVGWLLLLYYFPQVMIYVLQAMFCISAFSSLTRCFNRLSYFVPILRRYEIPSYTLRRPCIWKLGPLNCITIVAICISLTLVIIWFIYRQRDWAWILQDILGAAVCITVTSIYRLGNMRVITVILVAFFLYDTFFVFITPYIPIFQKSSTSSSATTAAPSGSGSSVRSITRKSTRTPSVMEQVALGIGANGETVPLLFALPMFIPESEIDPCVTVRKSMLGFGDIILPGILLTFCKIYDIASANRWPVYYLQSLIAYFVGLTLTHVALYLMNTAQPALLYIVPCVLLSTIITSLIRRELKELFTGKRLQLALEGKKQKPLAPLHNDLNNSIEEIIDNPTEHRYNELEDPSESRLSDTDSVIIMNEPTGVNQNVHL</sequence>
<dbReference type="GO" id="GO:0042500">
    <property type="term" value="F:aspartic endopeptidase activity, intramembrane cleaving"/>
    <property type="evidence" value="ECO:0007669"/>
    <property type="project" value="InterPro"/>
</dbReference>